<comment type="subcellular location">
    <subcellularLocation>
        <location evidence="1 11">Cell outer membrane</location>
        <topology evidence="1 11">Multi-pass membrane protein</topology>
    </subcellularLocation>
</comment>
<evidence type="ECO:0000256" key="8">
    <source>
        <dbReference type="ARBA" id="ARBA00023077"/>
    </source>
</evidence>
<evidence type="ECO:0000256" key="4">
    <source>
        <dbReference type="ARBA" id="ARBA00022496"/>
    </source>
</evidence>
<dbReference type="InterPro" id="IPR012910">
    <property type="entry name" value="Plug_dom"/>
</dbReference>
<dbReference type="RefSeq" id="WP_068305379.1">
    <property type="nucleotide sequence ID" value="NZ_DAIOMO010000001.1"/>
</dbReference>
<keyword evidence="6" id="KW-0408">Iron</keyword>
<dbReference type="InterPro" id="IPR039426">
    <property type="entry name" value="TonB-dep_rcpt-like"/>
</dbReference>
<keyword evidence="5 11" id="KW-0812">Transmembrane</keyword>
<evidence type="ECO:0000256" key="5">
    <source>
        <dbReference type="ARBA" id="ARBA00022692"/>
    </source>
</evidence>
<name>A0A1G6VG60_9PROT</name>
<evidence type="ECO:0000256" key="2">
    <source>
        <dbReference type="ARBA" id="ARBA00022448"/>
    </source>
</evidence>
<evidence type="ECO:0000259" key="15">
    <source>
        <dbReference type="Pfam" id="PF07715"/>
    </source>
</evidence>
<evidence type="ECO:0000259" key="14">
    <source>
        <dbReference type="Pfam" id="PF00593"/>
    </source>
</evidence>
<dbReference type="InterPro" id="IPR000531">
    <property type="entry name" value="Beta-barrel_TonB"/>
</dbReference>
<feature type="domain" description="TonB-dependent receptor-like beta-barrel" evidence="14">
    <location>
        <begin position="266"/>
        <end position="695"/>
    </location>
</feature>
<dbReference type="SUPFAM" id="SSF56935">
    <property type="entry name" value="Porins"/>
    <property type="match status" value="1"/>
</dbReference>
<dbReference type="EMBL" id="FNAK01000002">
    <property type="protein sequence ID" value="SDD52323.1"/>
    <property type="molecule type" value="Genomic_DNA"/>
</dbReference>
<dbReference type="PROSITE" id="PS51257">
    <property type="entry name" value="PROKAR_LIPOPROTEIN"/>
    <property type="match status" value="1"/>
</dbReference>
<keyword evidence="8 12" id="KW-0798">TonB box</keyword>
<dbReference type="PANTHER" id="PTHR32552:SF81">
    <property type="entry name" value="TONB-DEPENDENT OUTER MEMBRANE RECEPTOR"/>
    <property type="match status" value="1"/>
</dbReference>
<evidence type="ECO:0000256" key="10">
    <source>
        <dbReference type="ARBA" id="ARBA00023237"/>
    </source>
</evidence>
<evidence type="ECO:0000256" key="7">
    <source>
        <dbReference type="ARBA" id="ARBA00023065"/>
    </source>
</evidence>
<accession>A0A1G6VG60</accession>
<feature type="signal peptide" evidence="13">
    <location>
        <begin position="1"/>
        <end position="27"/>
    </location>
</feature>
<keyword evidence="2 11" id="KW-0813">Transport</keyword>
<dbReference type="Proteomes" id="UP000183685">
    <property type="component" value="Unassembled WGS sequence"/>
</dbReference>
<dbReference type="Pfam" id="PF00593">
    <property type="entry name" value="TonB_dep_Rec_b-barrel"/>
    <property type="match status" value="1"/>
</dbReference>
<evidence type="ECO:0000313" key="17">
    <source>
        <dbReference type="Proteomes" id="UP000183685"/>
    </source>
</evidence>
<evidence type="ECO:0000313" key="16">
    <source>
        <dbReference type="EMBL" id="SDD52323.1"/>
    </source>
</evidence>
<keyword evidence="17" id="KW-1185">Reference proteome</keyword>
<feature type="domain" description="TonB-dependent receptor plug" evidence="15">
    <location>
        <begin position="50"/>
        <end position="160"/>
    </location>
</feature>
<dbReference type="GO" id="GO:0009279">
    <property type="term" value="C:cell outer membrane"/>
    <property type="evidence" value="ECO:0007669"/>
    <property type="project" value="UniProtKB-SubCell"/>
</dbReference>
<keyword evidence="9 11" id="KW-0472">Membrane</keyword>
<evidence type="ECO:0000256" key="11">
    <source>
        <dbReference type="PROSITE-ProRule" id="PRU01360"/>
    </source>
</evidence>
<evidence type="ECO:0000256" key="3">
    <source>
        <dbReference type="ARBA" id="ARBA00022452"/>
    </source>
</evidence>
<comment type="similarity">
    <text evidence="11 12">Belongs to the TonB-dependent receptor family.</text>
</comment>
<proteinExistence type="inferred from homology"/>
<dbReference type="STRING" id="637679.GCA_001550055_02418"/>
<dbReference type="PANTHER" id="PTHR32552">
    <property type="entry name" value="FERRICHROME IRON RECEPTOR-RELATED"/>
    <property type="match status" value="1"/>
</dbReference>
<evidence type="ECO:0000256" key="1">
    <source>
        <dbReference type="ARBA" id="ARBA00004571"/>
    </source>
</evidence>
<dbReference type="Gene3D" id="2.40.170.20">
    <property type="entry name" value="TonB-dependent receptor, beta-barrel domain"/>
    <property type="match status" value="1"/>
</dbReference>
<evidence type="ECO:0000256" key="9">
    <source>
        <dbReference type="ARBA" id="ARBA00023136"/>
    </source>
</evidence>
<keyword evidence="4" id="KW-0410">Iron transport</keyword>
<reference evidence="16 17" key="1">
    <citation type="submission" date="2016-10" db="EMBL/GenBank/DDBJ databases">
        <authorList>
            <person name="de Groot N.N."/>
        </authorList>
    </citation>
    <scope>NUCLEOTIDE SEQUENCE [LARGE SCALE GENOMIC DNA]</scope>
    <source>
        <strain evidence="16 17">CGMCC 1.9109</strain>
    </source>
</reference>
<keyword evidence="7" id="KW-0406">Ion transport</keyword>
<evidence type="ECO:0000256" key="12">
    <source>
        <dbReference type="RuleBase" id="RU003357"/>
    </source>
</evidence>
<dbReference type="PROSITE" id="PS52016">
    <property type="entry name" value="TONB_DEPENDENT_REC_3"/>
    <property type="match status" value="1"/>
</dbReference>
<dbReference type="InterPro" id="IPR036942">
    <property type="entry name" value="Beta-barrel_TonB_sf"/>
</dbReference>
<organism evidence="16 17">
    <name type="scientific">Kordiimonas lacus</name>
    <dbReference type="NCBI Taxonomy" id="637679"/>
    <lineage>
        <taxon>Bacteria</taxon>
        <taxon>Pseudomonadati</taxon>
        <taxon>Pseudomonadota</taxon>
        <taxon>Alphaproteobacteria</taxon>
        <taxon>Kordiimonadales</taxon>
        <taxon>Kordiimonadaceae</taxon>
        <taxon>Kordiimonas</taxon>
    </lineage>
</organism>
<protein>
    <submittedName>
        <fullName evidence="16">Iron complex outermembrane recepter protein</fullName>
    </submittedName>
</protein>
<evidence type="ECO:0000256" key="13">
    <source>
        <dbReference type="SAM" id="SignalP"/>
    </source>
</evidence>
<dbReference type="AlphaFoldDB" id="A0A1G6VG60"/>
<evidence type="ECO:0000256" key="6">
    <source>
        <dbReference type="ARBA" id="ARBA00023004"/>
    </source>
</evidence>
<keyword evidence="13" id="KW-0732">Signal</keyword>
<dbReference type="Pfam" id="PF07715">
    <property type="entry name" value="Plug"/>
    <property type="match status" value="1"/>
</dbReference>
<dbReference type="GO" id="GO:0006826">
    <property type="term" value="P:iron ion transport"/>
    <property type="evidence" value="ECO:0007669"/>
    <property type="project" value="UniProtKB-KW"/>
</dbReference>
<keyword evidence="3 11" id="KW-1134">Transmembrane beta strand</keyword>
<gene>
    <name evidence="16" type="ORF">SAMN04488071_0706</name>
</gene>
<feature type="chain" id="PRO_5010186811" evidence="13">
    <location>
        <begin position="28"/>
        <end position="729"/>
    </location>
</feature>
<sequence>MKNTWFNHSACLIAGCSALALSVGANAQSASSDFVLEEIVVTAQKREQSLQDVPISISALSGDKINTFAAGGEDIRLLSSRVPGLNAESSNGRVAPRFYIRGLGNTDFDLAASQPVSVVVDEVVQENVILKSFPLFDVERVEVLRGPQGTLFGRNTPAGIIKFDTRKPTQEAEGYLSASYGSYGTGSFEFAQGGGISDKLSARVSMLYSRRDDHIDNAYLGEDDALGGFEEFAGRAQVLFEPTDTFSALGNIHFRSLTGTSSLFRANILTTGSNDINGNFDRDEVYFGDDHGNPQEYDSWGASLKMVKDFDNEMTLTSITAYETTNGSSLGDIDGGNPDGPGFIPFQSTTQDHIDDLDQITQELRLSQQASDQLFYQVGFFFFDSDFTVRTTPFFVPDSTVRHQNTTWALFGQVSYDVTADTTITVGMRYTDDEKTADAYSGAFGAQLDTVELEGDRVSWDAAVNHVLNDDVSIYARVASGFRAPTIQGRDVAFFGVPTTAKEETIMSYEAGFKATLAENRLRWNGAVFYYDVSDLQVTAVGGATNSVQLVSVDEVIGYGFETDIEWLASENLTITAGLGYANTQINDTGLRVPTCGSGQCTPLDPIDDDGFAIVDGNPLPQAPDWTVNFTADYHRMMGDGEFFIFADYALQGDTNMLLYDTAEFSTSGTFELGARMGYRFGEELQHEVSIFGRNITNETNLKGVIDFNNNTGFVNAPRVFGIGLSTRW</sequence>
<keyword evidence="10 11" id="KW-0998">Cell outer membrane</keyword>
<dbReference type="OrthoDB" id="127311at2"/>